<organism evidence="2 3">
    <name type="scientific">Bradyrhizobium brasilense</name>
    <dbReference type="NCBI Taxonomy" id="1419277"/>
    <lineage>
        <taxon>Bacteria</taxon>
        <taxon>Pseudomonadati</taxon>
        <taxon>Pseudomonadota</taxon>
        <taxon>Alphaproteobacteria</taxon>
        <taxon>Hyphomicrobiales</taxon>
        <taxon>Nitrobacteraceae</taxon>
        <taxon>Bradyrhizobium</taxon>
    </lineage>
</organism>
<dbReference type="PANTHER" id="PTHR46401">
    <property type="entry name" value="GLYCOSYLTRANSFERASE WBBK-RELATED"/>
    <property type="match status" value="1"/>
</dbReference>
<dbReference type="GO" id="GO:0016757">
    <property type="term" value="F:glycosyltransferase activity"/>
    <property type="evidence" value="ECO:0007669"/>
    <property type="project" value="UniProtKB-KW"/>
</dbReference>
<keyword evidence="2" id="KW-0328">Glycosyltransferase</keyword>
<gene>
    <name evidence="2" type="ORF">QA636_16125</name>
</gene>
<dbReference type="Gene3D" id="3.40.50.2000">
    <property type="entry name" value="Glycogen Phosphorylase B"/>
    <property type="match status" value="2"/>
</dbReference>
<dbReference type="Proteomes" id="UP001221546">
    <property type="component" value="Chromosome"/>
</dbReference>
<reference evidence="2 3" key="1">
    <citation type="submission" date="2023-04" db="EMBL/GenBank/DDBJ databases">
        <title>Australian commercial rhizobial inoculants.</title>
        <authorList>
            <person name="Kohlmeier M.G."/>
            <person name="O'Hara G.W."/>
            <person name="Colombi E."/>
            <person name="Ramsay J.P."/>
            <person name="Terpolilli J."/>
        </authorList>
    </citation>
    <scope>NUCLEOTIDE SEQUENCE [LARGE SCALE GENOMIC DNA]</scope>
    <source>
        <strain evidence="2 3">CB627</strain>
    </source>
</reference>
<dbReference type="Pfam" id="PF13692">
    <property type="entry name" value="Glyco_trans_1_4"/>
    <property type="match status" value="1"/>
</dbReference>
<evidence type="ECO:0000256" key="1">
    <source>
        <dbReference type="ARBA" id="ARBA00022679"/>
    </source>
</evidence>
<dbReference type="PANTHER" id="PTHR46401:SF2">
    <property type="entry name" value="GLYCOSYLTRANSFERASE WBBK-RELATED"/>
    <property type="match status" value="1"/>
</dbReference>
<keyword evidence="1 2" id="KW-0808">Transferase</keyword>
<evidence type="ECO:0000313" key="3">
    <source>
        <dbReference type="Proteomes" id="UP001221546"/>
    </source>
</evidence>
<proteinExistence type="predicted"/>
<sequence>MSSFLQNRPFYGGNPNRKSEPKFLLVAFFDPHGINTVGEQIASWQSFTRFDFHLLNLWPNAGGGSLTIPDTVDLNAYDGVILHNTTAYFPANLFNLDSRLSVKFRDYDGVKVLAKQDEHYHSARWSEFIRDNGFNVLITCVPPAEIEKVYSRSTVGNISVVHALTGFVSPFLRSLSSPPLAGRTIDIGYRGSVQPLSFGRLGFEKRKIGFDVARAVSGSNRKIDISSRWEDRISGENWFKFMANSRVILGVESGSNLFDFNGGVERWCQGYANLNVESQESEQYYLRAHDLFLHKYEGNVDYAQISPRHFEAAATRSVQLLYEGRYSEIFVPGRHYVSLKRDLSNLEEALEIIGNDSRAKQLTDAAFDEIVMNDNLSYARFVEKVDIALEQELNERPSRRQAASSAGSEAPAWAASKTVRRRALMVMAHEPSVDPRIDWFCTGLTSRDYDVIELGIKSATKSGPAIEDLGRGRTRVRVERSSHADDAVSNPVQFGSEGDHFPEHVLLMLRGYSKMDRATLAERLGAFETTTEIDRFTWYCAYFYDVNCSLLRAARAIGTYDVVVAADLDALPAALILARESNAVCVYDSHEYWKGNFIDSTWAFEFWGSIERRLVGLADVCCTVSPPLADQLELEYGKPFAAVPNCELVSAAAGIGKRFLDRSDLKPGSVVFLFQGNFHPERPVRKLIDAWPRTDQNAILWLRGPHWSYRDELIEIARGTGLLGTRIFFPDAVAEDDLVAAAAEADVGIIPYDPSVHLGYKFACPNKLSQYLAAGLAILTSELEYVRSIVTENDFGRVFDLRDMASLVKEVNALARNPDSLKERRGASREYFLAKFNWEATSKIVYDQMAAALDRHDANGLRNNSPLRFDRVVERKPAVQSSYATAIVELVQQSSGATGVAELATKYGKPLWRLTPAVIQTQLRPVVQACLRRLGR</sequence>
<accession>A0ABY8JMQ8</accession>
<name>A0ABY8JMQ8_9BRAD</name>
<keyword evidence="3" id="KW-1185">Reference proteome</keyword>
<dbReference type="RefSeq" id="WP_141341289.1">
    <property type="nucleotide sequence ID" value="NZ_CP121646.1"/>
</dbReference>
<dbReference type="EMBL" id="CP121646">
    <property type="protein sequence ID" value="WFU66924.1"/>
    <property type="molecule type" value="Genomic_DNA"/>
</dbReference>
<dbReference type="EC" id="2.4.-.-" evidence="2"/>
<evidence type="ECO:0000313" key="2">
    <source>
        <dbReference type="EMBL" id="WFU66924.1"/>
    </source>
</evidence>
<protein>
    <submittedName>
        <fullName evidence="2">Glycosyltransferase family 4 protein</fullName>
        <ecNumber evidence="2">2.4.-.-</ecNumber>
    </submittedName>
</protein>
<dbReference type="CDD" id="cd03801">
    <property type="entry name" value="GT4_PimA-like"/>
    <property type="match status" value="1"/>
</dbReference>
<dbReference type="SUPFAM" id="SSF53756">
    <property type="entry name" value="UDP-Glycosyltransferase/glycogen phosphorylase"/>
    <property type="match status" value="1"/>
</dbReference>